<dbReference type="InterPro" id="IPR027417">
    <property type="entry name" value="P-loop_NTPase"/>
</dbReference>
<reference evidence="7" key="1">
    <citation type="journal article" date="2018" name="Genome Announc.">
        <title>Complete genome sequence of a Dickeya fangzhongdai type strain causing bleeding canker of pear tree trunks.</title>
        <authorList>
            <person name="Zhao Y."/>
            <person name="Tian Y."/>
            <person name="Li X."/>
            <person name="Hu B."/>
        </authorList>
    </citation>
    <scope>NUCLEOTIDE SEQUENCE [LARGE SCALE GENOMIC DNA]</scope>
    <source>
        <strain evidence="7">DSM 101947</strain>
    </source>
</reference>
<comment type="similarity">
    <text evidence="1">Belongs to the ABC transporter superfamily.</text>
</comment>
<keyword evidence="4" id="KW-0067">ATP-binding</keyword>
<dbReference type="InterPro" id="IPR003439">
    <property type="entry name" value="ABC_transporter-like_ATP-bd"/>
</dbReference>
<sequence length="295" mass="31843">MLYYNDNDGGYCDQSLRFFRFCPAGYRRCCAGAVMGSDFLGGDAGMIAPHSITLHTLMFGYTGQPPLGTLDGCFDSGSLTAIVGANGTGKSTLLKTLAGLLPPLGGHFCMAPQARRQLGYLPQLTEFDRQFPLSVNDLVLMGCVPHCGMFGRISGAWRNNALNALDTVGMAEFAQAHIGTLSGGQLQRVLFARLLVMQSPVILLDEPFTGIDAQTTRALLMVIRQLHQEGRTILAVLHDLEQVEAHFPRVLMLHPEGHRWGDCGEVLSSTAGVTTPLQATTSLQTAMPPQLRLVP</sequence>
<dbReference type="EMBL" id="CP025003">
    <property type="protein sequence ID" value="ATZ95799.1"/>
    <property type="molecule type" value="Genomic_DNA"/>
</dbReference>
<dbReference type="SMART" id="SM00382">
    <property type="entry name" value="AAA"/>
    <property type="match status" value="1"/>
</dbReference>
<dbReference type="PANTHER" id="PTHR42734:SF5">
    <property type="entry name" value="IRON TRANSPORT SYSTEM ATP-BINDING PROTEIN HI_0361-RELATED"/>
    <property type="match status" value="1"/>
</dbReference>
<proteinExistence type="inferred from homology"/>
<dbReference type="CDD" id="cd03235">
    <property type="entry name" value="ABC_Metallic_Cations"/>
    <property type="match status" value="1"/>
</dbReference>
<evidence type="ECO:0000259" key="5">
    <source>
        <dbReference type="PROSITE" id="PS50893"/>
    </source>
</evidence>
<feature type="domain" description="ABC transporter" evidence="5">
    <location>
        <begin position="52"/>
        <end position="280"/>
    </location>
</feature>
<dbReference type="GO" id="GO:0016887">
    <property type="term" value="F:ATP hydrolysis activity"/>
    <property type="evidence" value="ECO:0007669"/>
    <property type="project" value="InterPro"/>
</dbReference>
<name>A0A2K8QQK7_9GAMM</name>
<dbReference type="InterPro" id="IPR050153">
    <property type="entry name" value="Metal_Ion_Import_ABC"/>
</dbReference>
<evidence type="ECO:0000256" key="2">
    <source>
        <dbReference type="ARBA" id="ARBA00022448"/>
    </source>
</evidence>
<gene>
    <name evidence="6" type="ORF">CVE23_18590</name>
</gene>
<dbReference type="SUPFAM" id="SSF52540">
    <property type="entry name" value="P-loop containing nucleoside triphosphate hydrolases"/>
    <property type="match status" value="1"/>
</dbReference>
<keyword evidence="2" id="KW-0813">Transport</keyword>
<accession>A0A2K8QQK7</accession>
<dbReference type="Pfam" id="PF00005">
    <property type="entry name" value="ABC_tran"/>
    <property type="match status" value="1"/>
</dbReference>
<evidence type="ECO:0000313" key="7">
    <source>
        <dbReference type="Proteomes" id="UP000231901"/>
    </source>
</evidence>
<evidence type="ECO:0000313" key="6">
    <source>
        <dbReference type="EMBL" id="ATZ95799.1"/>
    </source>
</evidence>
<dbReference type="InterPro" id="IPR003593">
    <property type="entry name" value="AAA+_ATPase"/>
</dbReference>
<evidence type="ECO:0000256" key="3">
    <source>
        <dbReference type="ARBA" id="ARBA00022741"/>
    </source>
</evidence>
<keyword evidence="7" id="KW-1185">Reference proteome</keyword>
<dbReference type="Gene3D" id="3.40.50.300">
    <property type="entry name" value="P-loop containing nucleotide triphosphate hydrolases"/>
    <property type="match status" value="1"/>
</dbReference>
<dbReference type="PANTHER" id="PTHR42734">
    <property type="entry name" value="METAL TRANSPORT SYSTEM ATP-BINDING PROTEIN TM_0124-RELATED"/>
    <property type="match status" value="1"/>
</dbReference>
<protein>
    <submittedName>
        <fullName evidence="6">ABC transporter</fullName>
    </submittedName>
</protein>
<evidence type="ECO:0000256" key="1">
    <source>
        <dbReference type="ARBA" id="ARBA00005417"/>
    </source>
</evidence>
<keyword evidence="3" id="KW-0547">Nucleotide-binding</keyword>
<dbReference type="PROSITE" id="PS00211">
    <property type="entry name" value="ABC_TRANSPORTER_1"/>
    <property type="match status" value="1"/>
</dbReference>
<evidence type="ECO:0000256" key="4">
    <source>
        <dbReference type="ARBA" id="ARBA00022840"/>
    </source>
</evidence>
<dbReference type="PROSITE" id="PS50893">
    <property type="entry name" value="ABC_TRANSPORTER_2"/>
    <property type="match status" value="1"/>
</dbReference>
<dbReference type="KEGG" id="dfn:CVE23_18590"/>
<organism evidence="6 7">
    <name type="scientific">Dickeya fangzhongdai</name>
    <dbReference type="NCBI Taxonomy" id="1778540"/>
    <lineage>
        <taxon>Bacteria</taxon>
        <taxon>Pseudomonadati</taxon>
        <taxon>Pseudomonadota</taxon>
        <taxon>Gammaproteobacteria</taxon>
        <taxon>Enterobacterales</taxon>
        <taxon>Pectobacteriaceae</taxon>
        <taxon>Dickeya</taxon>
    </lineage>
</organism>
<dbReference type="Proteomes" id="UP000231901">
    <property type="component" value="Chromosome"/>
</dbReference>
<dbReference type="AlphaFoldDB" id="A0A2K8QQK7"/>
<dbReference type="InterPro" id="IPR017871">
    <property type="entry name" value="ABC_transporter-like_CS"/>
</dbReference>
<dbReference type="GO" id="GO:0005524">
    <property type="term" value="F:ATP binding"/>
    <property type="evidence" value="ECO:0007669"/>
    <property type="project" value="UniProtKB-KW"/>
</dbReference>